<dbReference type="GO" id="GO:0032298">
    <property type="term" value="P:positive regulation of DNA-templated DNA replication initiation"/>
    <property type="evidence" value="ECO:0007669"/>
    <property type="project" value="TreeGrafter"/>
</dbReference>
<protein>
    <submittedName>
        <fullName evidence="1">DNA polymerase III chi subunit</fullName>
    </submittedName>
</protein>
<dbReference type="InterPro" id="IPR007459">
    <property type="entry name" value="DNA_pol3_chi"/>
</dbReference>
<organism evidence="1 2">
    <name type="scientific">Fluviicoccus keumensis</name>
    <dbReference type="NCBI Taxonomy" id="1435465"/>
    <lineage>
        <taxon>Bacteria</taxon>
        <taxon>Pseudomonadati</taxon>
        <taxon>Pseudomonadota</taxon>
        <taxon>Gammaproteobacteria</taxon>
        <taxon>Moraxellales</taxon>
        <taxon>Moraxellaceae</taxon>
        <taxon>Fluviicoccus</taxon>
    </lineage>
</organism>
<sequence length="142" mass="16105">MTVSRASFYLLKQDSPERLMQTACRLAARAVAEGKTLFIQTRDEAQAAALDEWLWSFPAESFLPHQRIGVDDVLSAPVRFGPKSAAPFGDICLNVSSRPVEHPERYQRVLELFAPDDASRQAARQRWQNYKQLGFSLDHNEV</sequence>
<reference evidence="1 2" key="1">
    <citation type="submission" date="2019-02" db="EMBL/GenBank/DDBJ databases">
        <title>Genomic Encyclopedia of Type Strains, Phase IV (KMG-IV): sequencing the most valuable type-strain genomes for metagenomic binning, comparative biology and taxonomic classification.</title>
        <authorList>
            <person name="Goeker M."/>
        </authorList>
    </citation>
    <scope>NUCLEOTIDE SEQUENCE [LARGE SCALE GENOMIC DNA]</scope>
    <source>
        <strain evidence="1 2">DSM 105135</strain>
    </source>
</reference>
<evidence type="ECO:0000313" key="2">
    <source>
        <dbReference type="Proteomes" id="UP000292423"/>
    </source>
</evidence>
<accession>A0A4Q7ZBR5</accession>
<dbReference type="GO" id="GO:0006260">
    <property type="term" value="P:DNA replication"/>
    <property type="evidence" value="ECO:0007669"/>
    <property type="project" value="InterPro"/>
</dbReference>
<name>A0A4Q7ZBR5_9GAMM</name>
<dbReference type="GO" id="GO:0003677">
    <property type="term" value="F:DNA binding"/>
    <property type="evidence" value="ECO:0007669"/>
    <property type="project" value="InterPro"/>
</dbReference>
<dbReference type="RefSeq" id="WP_130410831.1">
    <property type="nucleotide sequence ID" value="NZ_SHKX01000010.1"/>
</dbReference>
<dbReference type="InterPro" id="IPR036768">
    <property type="entry name" value="PolIII_chi_sf"/>
</dbReference>
<keyword evidence="2" id="KW-1185">Reference proteome</keyword>
<dbReference type="SUPFAM" id="SSF102400">
    <property type="entry name" value="DNA polymerase III chi subunit"/>
    <property type="match status" value="1"/>
</dbReference>
<dbReference type="PANTHER" id="PTHR38767">
    <property type="entry name" value="DNA POLYMERASE III SUBUNIT CHI"/>
    <property type="match status" value="1"/>
</dbReference>
<evidence type="ECO:0000313" key="1">
    <source>
        <dbReference type="EMBL" id="RZU47604.1"/>
    </source>
</evidence>
<dbReference type="Proteomes" id="UP000292423">
    <property type="component" value="Unassembled WGS sequence"/>
</dbReference>
<proteinExistence type="predicted"/>
<dbReference type="GO" id="GO:0003887">
    <property type="term" value="F:DNA-directed DNA polymerase activity"/>
    <property type="evidence" value="ECO:0007669"/>
    <property type="project" value="InterPro"/>
</dbReference>
<comment type="caution">
    <text evidence="1">The sequence shown here is derived from an EMBL/GenBank/DDBJ whole genome shotgun (WGS) entry which is preliminary data.</text>
</comment>
<gene>
    <name evidence="1" type="ORF">EV700_0571</name>
</gene>
<dbReference type="EMBL" id="SHKX01000010">
    <property type="protein sequence ID" value="RZU47604.1"/>
    <property type="molecule type" value="Genomic_DNA"/>
</dbReference>
<dbReference type="Gene3D" id="3.40.50.10110">
    <property type="entry name" value="DNA polymerase III subunit chi"/>
    <property type="match status" value="1"/>
</dbReference>
<dbReference type="OrthoDB" id="5297568at2"/>
<dbReference type="Pfam" id="PF04364">
    <property type="entry name" value="DNA_pol3_chi"/>
    <property type="match status" value="1"/>
</dbReference>
<dbReference type="AlphaFoldDB" id="A0A4Q7ZBR5"/>
<dbReference type="PANTHER" id="PTHR38767:SF1">
    <property type="entry name" value="DNA POLYMERASE III SUBUNIT CHI"/>
    <property type="match status" value="1"/>
</dbReference>